<reference evidence="1" key="1">
    <citation type="submission" date="2021-01" db="EMBL/GenBank/DDBJ databases">
        <title>Chromosome-level genome assembly of a human fungal pathogen reveals clustering of transcriptionally co-regulated genes.</title>
        <authorList>
            <person name="Voorhies M."/>
            <person name="Cohen S."/>
            <person name="Shea T.P."/>
            <person name="Petrus S."/>
            <person name="Munoz J.F."/>
            <person name="Poplawski S."/>
            <person name="Goldman W.E."/>
            <person name="Michael T."/>
            <person name="Cuomo C.A."/>
            <person name="Sil A."/>
            <person name="Beyhan S."/>
        </authorList>
    </citation>
    <scope>NUCLEOTIDE SEQUENCE</scope>
    <source>
        <strain evidence="1">H88</strain>
    </source>
</reference>
<protein>
    <submittedName>
        <fullName evidence="1">Uncharacterized protein</fullName>
    </submittedName>
</protein>
<organism evidence="1 2">
    <name type="scientific">Ajellomyces capsulatus (strain H88)</name>
    <name type="common">Darling's disease fungus</name>
    <name type="synonym">Histoplasma capsulatum</name>
    <dbReference type="NCBI Taxonomy" id="544711"/>
    <lineage>
        <taxon>Eukaryota</taxon>
        <taxon>Fungi</taxon>
        <taxon>Dikarya</taxon>
        <taxon>Ascomycota</taxon>
        <taxon>Pezizomycotina</taxon>
        <taxon>Eurotiomycetes</taxon>
        <taxon>Eurotiomycetidae</taxon>
        <taxon>Onygenales</taxon>
        <taxon>Ajellomycetaceae</taxon>
        <taxon>Histoplasma</taxon>
    </lineage>
</organism>
<proteinExistence type="predicted"/>
<sequence>MERCAFWPCPAVVVAPAMAIQESTNKQGVHLHFIYEGFSGPQRSQSPGLIINYCLSYVTSNSGIFSSFSIVMRIRQPLSHLQLSTGESLQNA</sequence>
<dbReference type="VEuPathDB" id="FungiDB:I7I53_08101"/>
<dbReference type="EMBL" id="CP069103">
    <property type="protein sequence ID" value="QSS52465.1"/>
    <property type="molecule type" value="Genomic_DNA"/>
</dbReference>
<name>A0A8A1LHS2_AJEC8</name>
<evidence type="ECO:0000313" key="2">
    <source>
        <dbReference type="Proteomes" id="UP000663419"/>
    </source>
</evidence>
<gene>
    <name evidence="1" type="ORF">I7I53_08101</name>
</gene>
<evidence type="ECO:0000313" key="1">
    <source>
        <dbReference type="EMBL" id="QSS52465.1"/>
    </source>
</evidence>
<accession>A0A8A1LHS2</accession>
<dbReference type="AlphaFoldDB" id="A0A8A1LHS2"/>
<dbReference type="Proteomes" id="UP000663419">
    <property type="component" value="Chromosome 2"/>
</dbReference>